<organism evidence="20 21">
    <name type="scientific">Erinaceus europaeus</name>
    <name type="common">Western European hedgehog</name>
    <dbReference type="NCBI Taxonomy" id="9365"/>
    <lineage>
        <taxon>Eukaryota</taxon>
        <taxon>Metazoa</taxon>
        <taxon>Chordata</taxon>
        <taxon>Craniata</taxon>
        <taxon>Vertebrata</taxon>
        <taxon>Euteleostomi</taxon>
        <taxon>Mammalia</taxon>
        <taxon>Eutheria</taxon>
        <taxon>Laurasiatheria</taxon>
        <taxon>Eulipotyphla</taxon>
        <taxon>Erinaceidae</taxon>
        <taxon>Erinaceinae</taxon>
        <taxon>Erinaceus</taxon>
    </lineage>
</organism>
<evidence type="ECO:0000256" key="6">
    <source>
        <dbReference type="ARBA" id="ARBA00022989"/>
    </source>
</evidence>
<dbReference type="Proteomes" id="UP001652624">
    <property type="component" value="Chromosome 11"/>
</dbReference>
<comment type="subunit">
    <text evidence="14">Forms heterodimers with TAS1R3.</text>
</comment>
<feature type="transmembrane region" description="Helical" evidence="18">
    <location>
        <begin position="256"/>
        <end position="278"/>
    </location>
</feature>
<feature type="region of interest" description="Disordered" evidence="17">
    <location>
        <begin position="1"/>
        <end position="20"/>
    </location>
</feature>
<dbReference type="PANTHER" id="PTHR24061">
    <property type="entry name" value="CALCIUM-SENSING RECEPTOR-RELATED"/>
    <property type="match status" value="1"/>
</dbReference>
<comment type="similarity">
    <text evidence="13">Belongs to the G-protein coupled receptor 3 family. TAS1R subfamily.</text>
</comment>
<dbReference type="InterPro" id="IPR000337">
    <property type="entry name" value="GPCR_3"/>
</dbReference>
<evidence type="ECO:0000256" key="17">
    <source>
        <dbReference type="SAM" id="MobiDB-lite"/>
    </source>
</evidence>
<evidence type="ECO:0000256" key="8">
    <source>
        <dbReference type="ARBA" id="ARBA00023136"/>
    </source>
</evidence>
<feature type="non-terminal residue" evidence="21">
    <location>
        <position position="1"/>
    </location>
</feature>
<keyword evidence="2" id="KW-1003">Cell membrane</keyword>
<keyword evidence="9" id="KW-0675">Receptor</keyword>
<dbReference type="InterPro" id="IPR000068">
    <property type="entry name" value="GPCR_3_Ca_sens_rcpt-rel"/>
</dbReference>
<evidence type="ECO:0000256" key="11">
    <source>
        <dbReference type="ARBA" id="ARBA00023224"/>
    </source>
</evidence>
<keyword evidence="20" id="KW-1185">Reference proteome</keyword>
<feature type="compositionally biased region" description="Low complexity" evidence="17">
    <location>
        <begin position="1"/>
        <end position="13"/>
    </location>
</feature>
<evidence type="ECO:0000313" key="20">
    <source>
        <dbReference type="Proteomes" id="UP001652624"/>
    </source>
</evidence>
<evidence type="ECO:0000259" key="19">
    <source>
        <dbReference type="PROSITE" id="PS50259"/>
    </source>
</evidence>
<keyword evidence="8 18" id="KW-0472">Membrane</keyword>
<evidence type="ECO:0000313" key="21">
    <source>
        <dbReference type="RefSeq" id="XP_060058379.1"/>
    </source>
</evidence>
<dbReference type="PANTHER" id="PTHR24061:SF517">
    <property type="entry name" value="TASTE RECEPTOR TYPE 1 MEMBER 2"/>
    <property type="match status" value="1"/>
</dbReference>
<feature type="transmembrane region" description="Helical" evidence="18">
    <location>
        <begin position="174"/>
        <end position="191"/>
    </location>
</feature>
<keyword evidence="10" id="KW-0325">Glycoprotein</keyword>
<dbReference type="InterPro" id="IPR017978">
    <property type="entry name" value="GPCR_3_C"/>
</dbReference>
<evidence type="ECO:0000256" key="3">
    <source>
        <dbReference type="ARBA" id="ARBA00022480"/>
    </source>
</evidence>
<evidence type="ECO:0000256" key="5">
    <source>
        <dbReference type="ARBA" id="ARBA00022692"/>
    </source>
</evidence>
<evidence type="ECO:0000256" key="1">
    <source>
        <dbReference type="ARBA" id="ARBA00004651"/>
    </source>
</evidence>
<feature type="transmembrane region" description="Helical" evidence="18">
    <location>
        <begin position="95"/>
        <end position="117"/>
    </location>
</feature>
<evidence type="ECO:0000256" key="14">
    <source>
        <dbReference type="ARBA" id="ARBA00038699"/>
    </source>
</evidence>
<keyword evidence="7" id="KW-0297">G-protein coupled receptor</keyword>
<evidence type="ECO:0000256" key="2">
    <source>
        <dbReference type="ARBA" id="ARBA00022475"/>
    </source>
</evidence>
<dbReference type="PRINTS" id="PR00248">
    <property type="entry name" value="GPCRMGR"/>
</dbReference>
<evidence type="ECO:0000256" key="9">
    <source>
        <dbReference type="ARBA" id="ARBA00023170"/>
    </source>
</evidence>
<proteinExistence type="inferred from homology"/>
<sequence length="336" mass="36285">WGRAAGGRQARGGCPPADGPPRPLADEYECQACPPLMWSDSNDTTCFERRPVFLEWREVPTVILTLLAALGTLGTLGTLLLFWRNFGTPVVRSAGGPLCFLMLGALLAAYAAVPLYVGPPTVARCLWRQALFAACSTVCISCVAVRSFQIACIFRMARRLPRAYTSWLRCRGPYLSVAAVTALKLAFVAGAELTHAATLTTLDGLGDPRVVVLSCSPDYRKGLLLNTGLDLLLAVLGFGFAYAGKELPTSYNEAKFITFCLAFYFSSSVCLCTVMSVYEGVLVTTLDLLVAVLNLLCISLGYFGPKCSVILFYPERNTQAYFHSMIQGYTLGTGTG</sequence>
<feature type="domain" description="G-protein coupled receptors family 3 profile" evidence="19">
    <location>
        <begin position="60"/>
        <end position="326"/>
    </location>
</feature>
<keyword evidence="11" id="KW-0807">Transducer</keyword>
<dbReference type="GeneID" id="132541488"/>
<gene>
    <name evidence="21" type="primary">LOC132541488</name>
</gene>
<evidence type="ECO:0000256" key="15">
    <source>
        <dbReference type="ARBA" id="ARBA00040704"/>
    </source>
</evidence>
<keyword evidence="3" id="KW-0919">Taste</keyword>
<comment type="function">
    <text evidence="12">Putative taste receptor. TAS1R2/TAS1R3 recognizes diverse natural and synthetic sweeteners.</text>
</comment>
<evidence type="ECO:0000256" key="13">
    <source>
        <dbReference type="ARBA" id="ARBA00038492"/>
    </source>
</evidence>
<accession>A0ABM3YBD8</accession>
<feature type="transmembrane region" description="Helical" evidence="18">
    <location>
        <begin position="284"/>
        <end position="303"/>
    </location>
</feature>
<evidence type="ECO:0000256" key="4">
    <source>
        <dbReference type="ARBA" id="ARBA00022606"/>
    </source>
</evidence>
<dbReference type="PROSITE" id="PS50259">
    <property type="entry name" value="G_PROTEIN_RECEP_F3_4"/>
    <property type="match status" value="1"/>
</dbReference>
<keyword evidence="6 18" id="KW-1133">Transmembrane helix</keyword>
<evidence type="ECO:0000256" key="7">
    <source>
        <dbReference type="ARBA" id="ARBA00023040"/>
    </source>
</evidence>
<evidence type="ECO:0000256" key="10">
    <source>
        <dbReference type="ARBA" id="ARBA00023180"/>
    </source>
</evidence>
<dbReference type="RefSeq" id="XP_060058379.1">
    <property type="nucleotide sequence ID" value="XM_060202396.1"/>
</dbReference>
<dbReference type="InterPro" id="IPR038550">
    <property type="entry name" value="GPCR_3_9-Cys_sf"/>
</dbReference>
<evidence type="ECO:0000256" key="18">
    <source>
        <dbReference type="SAM" id="Phobius"/>
    </source>
</evidence>
<keyword evidence="4" id="KW-0716">Sensory transduction</keyword>
<feature type="transmembrane region" description="Helical" evidence="18">
    <location>
        <begin position="129"/>
        <end position="154"/>
    </location>
</feature>
<comment type="subcellular location">
    <subcellularLocation>
        <location evidence="1">Cell membrane</location>
        <topology evidence="1">Multi-pass membrane protein</topology>
    </subcellularLocation>
</comment>
<dbReference type="Pfam" id="PF00003">
    <property type="entry name" value="7tm_3"/>
    <property type="match status" value="1"/>
</dbReference>
<evidence type="ECO:0000256" key="16">
    <source>
        <dbReference type="ARBA" id="ARBA00042616"/>
    </source>
</evidence>
<reference evidence="21" key="1">
    <citation type="submission" date="2025-08" db="UniProtKB">
        <authorList>
            <consortium name="RefSeq"/>
        </authorList>
    </citation>
    <scope>IDENTIFICATION</scope>
</reference>
<protein>
    <recommendedName>
        <fullName evidence="15">Taste receptor type 1 member 2</fullName>
    </recommendedName>
    <alternativeName>
        <fullName evidence="16">Sweet taste receptor T1R2</fullName>
    </alternativeName>
</protein>
<evidence type="ECO:0000256" key="12">
    <source>
        <dbReference type="ARBA" id="ARBA00037659"/>
    </source>
</evidence>
<feature type="transmembrane region" description="Helical" evidence="18">
    <location>
        <begin position="62"/>
        <end position="83"/>
    </location>
</feature>
<dbReference type="Gene3D" id="2.10.50.30">
    <property type="entry name" value="GPCR, family 3, nine cysteines domain"/>
    <property type="match status" value="1"/>
</dbReference>
<feature type="transmembrane region" description="Helical" evidence="18">
    <location>
        <begin position="223"/>
        <end position="244"/>
    </location>
</feature>
<keyword evidence="5 18" id="KW-0812">Transmembrane</keyword>
<name>A0ABM3YBD8_ERIEU</name>